<dbReference type="PANTHER" id="PTHR48081:SF8">
    <property type="entry name" value="ALPHA_BETA HYDROLASE FOLD-3 DOMAIN-CONTAINING PROTEIN-RELATED"/>
    <property type="match status" value="1"/>
</dbReference>
<evidence type="ECO:0000259" key="3">
    <source>
        <dbReference type="Pfam" id="PF07859"/>
    </source>
</evidence>
<dbReference type="PANTHER" id="PTHR48081">
    <property type="entry name" value="AB HYDROLASE SUPERFAMILY PROTEIN C4A8.06C"/>
    <property type="match status" value="1"/>
</dbReference>
<dbReference type="Gene3D" id="3.40.50.1820">
    <property type="entry name" value="alpha/beta hydrolase"/>
    <property type="match status" value="1"/>
</dbReference>
<keyword evidence="1 4" id="KW-0378">Hydrolase</keyword>
<evidence type="ECO:0000313" key="5">
    <source>
        <dbReference type="Proteomes" id="UP000756132"/>
    </source>
</evidence>
<dbReference type="Pfam" id="PF07859">
    <property type="entry name" value="Abhydrolase_3"/>
    <property type="match status" value="1"/>
</dbReference>
<proteinExistence type="predicted"/>
<keyword evidence="5" id="KW-1185">Reference proteome</keyword>
<dbReference type="GO" id="GO:0016787">
    <property type="term" value="F:hydrolase activity"/>
    <property type="evidence" value="ECO:0007669"/>
    <property type="project" value="UniProtKB-KW"/>
</dbReference>
<dbReference type="InterPro" id="IPR013094">
    <property type="entry name" value="AB_hydrolase_3"/>
</dbReference>
<feature type="region of interest" description="Disordered" evidence="2">
    <location>
        <begin position="17"/>
        <end position="40"/>
    </location>
</feature>
<dbReference type="SUPFAM" id="SSF53474">
    <property type="entry name" value="alpha/beta-Hydrolases"/>
    <property type="match status" value="1"/>
</dbReference>
<dbReference type="KEGG" id="ffu:CLAFUR5_07396"/>
<evidence type="ECO:0000256" key="2">
    <source>
        <dbReference type="SAM" id="MobiDB-lite"/>
    </source>
</evidence>
<reference evidence="4" key="1">
    <citation type="submission" date="2021-12" db="EMBL/GenBank/DDBJ databases">
        <authorList>
            <person name="Zaccaron A."/>
            <person name="Stergiopoulos I."/>
        </authorList>
    </citation>
    <scope>NUCLEOTIDE SEQUENCE</scope>
    <source>
        <strain evidence="4">Race5_Kim</strain>
    </source>
</reference>
<dbReference type="RefSeq" id="XP_047763133.1">
    <property type="nucleotide sequence ID" value="XM_047906544.1"/>
</dbReference>
<protein>
    <submittedName>
        <fullName evidence="4">AB hydrolase superfamily protein</fullName>
    </submittedName>
</protein>
<dbReference type="EMBL" id="CP090168">
    <property type="protein sequence ID" value="UJO18767.1"/>
    <property type="molecule type" value="Genomic_DNA"/>
</dbReference>
<dbReference type="InterPro" id="IPR050300">
    <property type="entry name" value="GDXG_lipolytic_enzyme"/>
</dbReference>
<dbReference type="OrthoDB" id="408631at2759"/>
<evidence type="ECO:0000313" key="4">
    <source>
        <dbReference type="EMBL" id="UJO18767.1"/>
    </source>
</evidence>
<reference evidence="4" key="2">
    <citation type="journal article" date="2022" name="Microb. Genom.">
        <title>A chromosome-scale genome assembly of the tomato pathogen Cladosporium fulvum reveals a compartmentalized genome architecture and the presence of a dispensable chromosome.</title>
        <authorList>
            <person name="Zaccaron A.Z."/>
            <person name="Chen L.H."/>
            <person name="Samaras A."/>
            <person name="Stergiopoulos I."/>
        </authorList>
    </citation>
    <scope>NUCLEOTIDE SEQUENCE</scope>
    <source>
        <strain evidence="4">Race5_Kim</strain>
    </source>
</reference>
<organism evidence="4 5">
    <name type="scientific">Passalora fulva</name>
    <name type="common">Tomato leaf mold</name>
    <name type="synonym">Cladosporium fulvum</name>
    <dbReference type="NCBI Taxonomy" id="5499"/>
    <lineage>
        <taxon>Eukaryota</taxon>
        <taxon>Fungi</taxon>
        <taxon>Dikarya</taxon>
        <taxon>Ascomycota</taxon>
        <taxon>Pezizomycotina</taxon>
        <taxon>Dothideomycetes</taxon>
        <taxon>Dothideomycetidae</taxon>
        <taxon>Mycosphaerellales</taxon>
        <taxon>Mycosphaerellaceae</taxon>
        <taxon>Fulvia</taxon>
    </lineage>
</organism>
<dbReference type="Proteomes" id="UP000756132">
    <property type="component" value="Chromosome 6"/>
</dbReference>
<sequence>MAAITIGEARAKLNTPSPGFSEALRARPFPDLTGGDPNARRGVEIRQNRKDHLQRIRHLYTIPGPIPDHVREYEHHITARDGHRLRLLIYVPVQKPDAGSPLFTFHEGGWSLGDVSDCNQECRMFARDLGCVCVNVDYRLAPEYAFPTGVLDAWDAVKWAAATASPSSEVLPADPKLGFVVGGSSAGANFSAVIALLSRDENLSPSITGQWLSVPALLWHTATPDKWKDILQSRYEAKSDPILNVLAQASAIMECLKPDLGSPLFSPMLNPSFKELAPAYIQVAGLDPVLDEGILYEQELRKWGVTTKLGYYGGVPHMFHCNWPEMLVARKYVQDTLEGVRWLLEVGRKR</sequence>
<evidence type="ECO:0000256" key="1">
    <source>
        <dbReference type="ARBA" id="ARBA00022801"/>
    </source>
</evidence>
<dbReference type="InterPro" id="IPR029058">
    <property type="entry name" value="AB_hydrolase_fold"/>
</dbReference>
<gene>
    <name evidence="4" type="ORF">CLAFUR5_07396</name>
</gene>
<name>A0A9Q8PAB2_PASFU</name>
<dbReference type="GeneID" id="71987274"/>
<feature type="domain" description="Alpha/beta hydrolase fold-3" evidence="3">
    <location>
        <begin position="103"/>
        <end position="320"/>
    </location>
</feature>
<dbReference type="AlphaFoldDB" id="A0A9Q8PAB2"/>
<accession>A0A9Q8PAB2</accession>